<feature type="transmembrane region" description="Helical" evidence="7">
    <location>
        <begin position="221"/>
        <end position="240"/>
    </location>
</feature>
<reference evidence="8" key="1">
    <citation type="submission" date="2022-03" db="EMBL/GenBank/DDBJ databases">
        <authorList>
            <person name="Martin C."/>
        </authorList>
    </citation>
    <scope>NUCLEOTIDE SEQUENCE</scope>
</reference>
<organism evidence="8 9">
    <name type="scientific">Owenia fusiformis</name>
    <name type="common">Polychaete worm</name>
    <dbReference type="NCBI Taxonomy" id="6347"/>
    <lineage>
        <taxon>Eukaryota</taxon>
        <taxon>Metazoa</taxon>
        <taxon>Spiralia</taxon>
        <taxon>Lophotrochozoa</taxon>
        <taxon>Annelida</taxon>
        <taxon>Polychaeta</taxon>
        <taxon>Sedentaria</taxon>
        <taxon>Canalipalpata</taxon>
        <taxon>Sabellida</taxon>
        <taxon>Oweniida</taxon>
        <taxon>Oweniidae</taxon>
        <taxon>Owenia</taxon>
    </lineage>
</organism>
<feature type="transmembrane region" description="Helical" evidence="7">
    <location>
        <begin position="361"/>
        <end position="381"/>
    </location>
</feature>
<gene>
    <name evidence="8" type="ORF">OFUS_LOCUS2929</name>
</gene>
<evidence type="ECO:0008006" key="10">
    <source>
        <dbReference type="Google" id="ProtNLM"/>
    </source>
</evidence>
<evidence type="ECO:0000313" key="8">
    <source>
        <dbReference type="EMBL" id="CAH1775649.1"/>
    </source>
</evidence>
<feature type="transmembrane region" description="Helical" evidence="7">
    <location>
        <begin position="196"/>
        <end position="215"/>
    </location>
</feature>
<dbReference type="AlphaFoldDB" id="A0A8S4N5E0"/>
<feature type="region of interest" description="Disordered" evidence="6">
    <location>
        <begin position="280"/>
        <end position="352"/>
    </location>
</feature>
<accession>A0A8S4N5E0</accession>
<sequence length="879" mass="96145">MASPGSNVGKSTLDNVFGIIPEGHEKALKQAFYNTAATLFVVLACTAAVAVYYVLEIFLKPLMWALLCGAFLHPFKNTFSKSIQNWLKGLRSSGTPLVVGVTLLPLNLIDSTSEKLGGALLKHLKSIICVAVGLPVLYSIYQFGPVQKIIDVLVCTFYVSSDLIAIFGSRWYFVWSLAVGYILLVIFYWTPQTSRFLRLLSIPVWLGIFLHIATVAGPLRVPIFVALVIMMVVGFVSEVLEARREHSQETVESASSPVGSEIPTPQSPTVSAALKVLSGTNQSVSPGSSEHSTESKIKPPETIASQEATKSNQESSSSAPSLKLSSPTGATSKLGSPGRKNPPPSTLPLEIPKERSLPDKCFIGLMWAIGIVQLWKNIWVLQLLPLPFAYVLVKKACVKFGLLECLKFGDMWQRLSTWAKERKDAVAPKPVRGLGKLILRGDRKIVSAIETSTDKFMSVVIILALLVGAVLFTIFCAVQVHQESMHLVSITSNVMNNSLQPEITDKWLPKREMQKAMDSVAENAYVYGRQWLVDKIDTMIDGQNANKTLIEKQVLELWDRMYAAWFNKTTKLDGNHKPELQRQMSMTHISNIWDIAHSADAFNFDIVSFVKENIGIVTSVLESIWMVLKGNVNLLLGLVTSSLSVILGGGTAILNFVLASVVFLTTLFYLLASSGNTYKPVEWFSMLNPGGGAQGNNIGQAVEEAISGVFLASLKMAVFYGLYTWLIHTVFGVNMVFIPSALAAIFGAIPFLGTYWAAVPAVLELWLVHQEALLAAMLFLCQFAPTMFLDTAILSDIKGGGHPYLTGLAIAGGLYVYGLEGAIIGPILLCLLVVAMNLYSTMLNPQPTPSQESRVAARRLVGRNPKMGFMDMKRTISMH</sequence>
<feature type="transmembrane region" description="Helical" evidence="7">
    <location>
        <begin position="744"/>
        <end position="766"/>
    </location>
</feature>
<evidence type="ECO:0000256" key="3">
    <source>
        <dbReference type="ARBA" id="ARBA00022692"/>
    </source>
</evidence>
<dbReference type="PANTHER" id="PTHR21716">
    <property type="entry name" value="TRANSMEMBRANE PROTEIN"/>
    <property type="match status" value="1"/>
</dbReference>
<evidence type="ECO:0000256" key="7">
    <source>
        <dbReference type="SAM" id="Phobius"/>
    </source>
</evidence>
<keyword evidence="5 7" id="KW-0472">Membrane</keyword>
<keyword evidence="3 7" id="KW-0812">Transmembrane</keyword>
<dbReference type="Proteomes" id="UP000749559">
    <property type="component" value="Unassembled WGS sequence"/>
</dbReference>
<keyword evidence="4 7" id="KW-1133">Transmembrane helix</keyword>
<comment type="subcellular location">
    <subcellularLocation>
        <location evidence="1">Membrane</location>
        <topology evidence="1">Multi-pass membrane protein</topology>
    </subcellularLocation>
</comment>
<evidence type="ECO:0000256" key="5">
    <source>
        <dbReference type="ARBA" id="ARBA00023136"/>
    </source>
</evidence>
<feature type="transmembrane region" description="Helical" evidence="7">
    <location>
        <begin position="653"/>
        <end position="672"/>
    </location>
</feature>
<dbReference type="Pfam" id="PF01594">
    <property type="entry name" value="AI-2E_transport"/>
    <property type="match status" value="1"/>
</dbReference>
<evidence type="ECO:0000256" key="4">
    <source>
        <dbReference type="ARBA" id="ARBA00022989"/>
    </source>
</evidence>
<feature type="transmembrane region" description="Helical" evidence="7">
    <location>
        <begin position="630"/>
        <end position="647"/>
    </location>
</feature>
<dbReference type="PANTHER" id="PTHR21716:SF4">
    <property type="entry name" value="TRANSMEMBRANE PROTEIN 245"/>
    <property type="match status" value="1"/>
</dbReference>
<evidence type="ECO:0000256" key="6">
    <source>
        <dbReference type="SAM" id="MobiDB-lite"/>
    </source>
</evidence>
<dbReference type="OrthoDB" id="5970161at2759"/>
<name>A0A8S4N5E0_OWEFU</name>
<feature type="compositionally biased region" description="Low complexity" evidence="6">
    <location>
        <begin position="315"/>
        <end position="327"/>
    </location>
</feature>
<feature type="transmembrane region" description="Helical" evidence="7">
    <location>
        <begin position="814"/>
        <end position="839"/>
    </location>
</feature>
<feature type="compositionally biased region" description="Polar residues" evidence="6">
    <location>
        <begin position="250"/>
        <end position="266"/>
    </location>
</feature>
<feature type="region of interest" description="Disordered" evidence="6">
    <location>
        <begin position="247"/>
        <end position="266"/>
    </location>
</feature>
<comment type="caution">
    <text evidence="8">The sequence shown here is derived from an EMBL/GenBank/DDBJ whole genome shotgun (WGS) entry which is preliminary data.</text>
</comment>
<evidence type="ECO:0000256" key="2">
    <source>
        <dbReference type="ARBA" id="ARBA00009773"/>
    </source>
</evidence>
<dbReference type="EMBL" id="CAIIXF020000001">
    <property type="protein sequence ID" value="CAH1775649.1"/>
    <property type="molecule type" value="Genomic_DNA"/>
</dbReference>
<feature type="transmembrane region" description="Helical" evidence="7">
    <location>
        <begin position="120"/>
        <end position="141"/>
    </location>
</feature>
<evidence type="ECO:0000313" key="9">
    <source>
        <dbReference type="Proteomes" id="UP000749559"/>
    </source>
</evidence>
<feature type="compositionally biased region" description="Polar residues" evidence="6">
    <location>
        <begin position="303"/>
        <end position="314"/>
    </location>
</feature>
<feature type="transmembrane region" description="Helical" evidence="7">
    <location>
        <begin position="172"/>
        <end position="189"/>
    </location>
</feature>
<feature type="transmembrane region" description="Helical" evidence="7">
    <location>
        <begin position="31"/>
        <end position="55"/>
    </location>
</feature>
<protein>
    <recommendedName>
        <fullName evidence="10">Transmembrane protein 245</fullName>
    </recommendedName>
</protein>
<feature type="transmembrane region" description="Helical" evidence="7">
    <location>
        <begin position="773"/>
        <end position="794"/>
    </location>
</feature>
<feature type="compositionally biased region" description="Polar residues" evidence="6">
    <location>
        <begin position="280"/>
        <end position="290"/>
    </location>
</feature>
<dbReference type="GO" id="GO:0016020">
    <property type="term" value="C:membrane"/>
    <property type="evidence" value="ECO:0007669"/>
    <property type="project" value="UniProtKB-SubCell"/>
</dbReference>
<dbReference type="InterPro" id="IPR002549">
    <property type="entry name" value="AI-2E-like"/>
</dbReference>
<feature type="transmembrane region" description="Helical" evidence="7">
    <location>
        <begin position="456"/>
        <end position="478"/>
    </location>
</feature>
<proteinExistence type="inferred from homology"/>
<keyword evidence="9" id="KW-1185">Reference proteome</keyword>
<evidence type="ECO:0000256" key="1">
    <source>
        <dbReference type="ARBA" id="ARBA00004141"/>
    </source>
</evidence>
<comment type="similarity">
    <text evidence="2">Belongs to the autoinducer-2 exporter (AI-2E) (TC 2.A.86) family.</text>
</comment>